<sequence>MSQIEYNQKLSIVVPTYNRAQYIDKFIELHLPQLCEFNVALYIFDNASTDSTEEVIKQWKNKSHLIQYINNEENIGAIKNVERALCYPETDYIWMVGDTNLLPLAGIKRALEEINIYSPDCMVFNLKGMPNRQDKTYSGHSKVLSELGSITSNLSTIVHKKSVIMSVDWMGITKCFYPHTVLLYRAIAKEHFTLRWIGSSYVRGLELPNTPKIAWSNGKEVFEIGLRNWSLTIMDLPSIYSLRSKFAAINDFLKITELCTFPRLLFLRACASLNYSTAVRYKKEFKQYIKTPYCVICIISISPRNFCSLIICCGSIVKAFLKNKMIWSLFKGRVG</sequence>
<evidence type="ECO:0000313" key="3">
    <source>
        <dbReference type="Proteomes" id="UP000004947"/>
    </source>
</evidence>
<evidence type="ECO:0000259" key="1">
    <source>
        <dbReference type="Pfam" id="PF00535"/>
    </source>
</evidence>
<dbReference type="InterPro" id="IPR029044">
    <property type="entry name" value="Nucleotide-diphossugar_trans"/>
</dbReference>
<dbReference type="Pfam" id="PF00535">
    <property type="entry name" value="Glycos_transf_2"/>
    <property type="match status" value="1"/>
</dbReference>
<accession>A6DT14</accession>
<dbReference type="GO" id="GO:0016758">
    <property type="term" value="F:hexosyltransferase activity"/>
    <property type="evidence" value="ECO:0007669"/>
    <property type="project" value="UniProtKB-ARBA"/>
</dbReference>
<name>A6DT14_9BACT</name>
<dbReference type="Proteomes" id="UP000004947">
    <property type="component" value="Unassembled WGS sequence"/>
</dbReference>
<gene>
    <name evidence="2" type="ORF">LNTAR_03134</name>
</gene>
<dbReference type="RefSeq" id="WP_007280964.1">
    <property type="nucleotide sequence ID" value="NZ_ABCK01000034.1"/>
</dbReference>
<dbReference type="OrthoDB" id="9785185at2"/>
<keyword evidence="3" id="KW-1185">Reference proteome</keyword>
<protein>
    <submittedName>
        <fullName evidence="2">O antigen biosynthesis abequosyltransferase rfbV, putative</fullName>
    </submittedName>
</protein>
<dbReference type="AlphaFoldDB" id="A6DT14"/>
<dbReference type="SUPFAM" id="SSF53448">
    <property type="entry name" value="Nucleotide-diphospho-sugar transferases"/>
    <property type="match status" value="1"/>
</dbReference>
<dbReference type="PANTHER" id="PTHR22916:SF3">
    <property type="entry name" value="UDP-GLCNAC:BETAGAL BETA-1,3-N-ACETYLGLUCOSAMINYLTRANSFERASE-LIKE PROTEIN 1"/>
    <property type="match status" value="1"/>
</dbReference>
<comment type="caution">
    <text evidence="2">The sequence shown here is derived from an EMBL/GenBank/DDBJ whole genome shotgun (WGS) entry which is preliminary data.</text>
</comment>
<dbReference type="STRING" id="313628.LNTAR_03134"/>
<organism evidence="2 3">
    <name type="scientific">Lentisphaera araneosa HTCC2155</name>
    <dbReference type="NCBI Taxonomy" id="313628"/>
    <lineage>
        <taxon>Bacteria</taxon>
        <taxon>Pseudomonadati</taxon>
        <taxon>Lentisphaerota</taxon>
        <taxon>Lentisphaeria</taxon>
        <taxon>Lentisphaerales</taxon>
        <taxon>Lentisphaeraceae</taxon>
        <taxon>Lentisphaera</taxon>
    </lineage>
</organism>
<dbReference type="PANTHER" id="PTHR22916">
    <property type="entry name" value="GLYCOSYLTRANSFERASE"/>
    <property type="match status" value="1"/>
</dbReference>
<dbReference type="eggNOG" id="COG0463">
    <property type="taxonomic scope" value="Bacteria"/>
</dbReference>
<dbReference type="EMBL" id="ABCK01000034">
    <property type="protein sequence ID" value="EDM25189.1"/>
    <property type="molecule type" value="Genomic_DNA"/>
</dbReference>
<feature type="domain" description="Glycosyltransferase 2-like" evidence="1">
    <location>
        <begin position="11"/>
        <end position="123"/>
    </location>
</feature>
<dbReference type="Gene3D" id="3.90.550.10">
    <property type="entry name" value="Spore Coat Polysaccharide Biosynthesis Protein SpsA, Chain A"/>
    <property type="match status" value="1"/>
</dbReference>
<proteinExistence type="predicted"/>
<dbReference type="InterPro" id="IPR001173">
    <property type="entry name" value="Glyco_trans_2-like"/>
</dbReference>
<reference evidence="2 3" key="1">
    <citation type="journal article" date="2010" name="J. Bacteriol.">
        <title>Genome sequence of Lentisphaera araneosa HTCC2155T, the type species of the order Lentisphaerales in the phylum Lentisphaerae.</title>
        <authorList>
            <person name="Thrash J.C."/>
            <person name="Cho J.C."/>
            <person name="Vergin K.L."/>
            <person name="Morris R.M."/>
            <person name="Giovannoni S.J."/>
        </authorList>
    </citation>
    <scope>NUCLEOTIDE SEQUENCE [LARGE SCALE GENOMIC DNA]</scope>
    <source>
        <strain evidence="2 3">HTCC2155</strain>
    </source>
</reference>
<keyword evidence="2" id="KW-0808">Transferase</keyword>
<evidence type="ECO:0000313" key="2">
    <source>
        <dbReference type="EMBL" id="EDM25189.1"/>
    </source>
</evidence>